<proteinExistence type="predicted"/>
<dbReference type="PROSITE" id="PS50879">
    <property type="entry name" value="RNASE_H_1"/>
    <property type="match status" value="1"/>
</dbReference>
<organism evidence="2 3">
    <name type="scientific">Acyrthosiphon pisum</name>
    <name type="common">Pea aphid</name>
    <dbReference type="NCBI Taxonomy" id="7029"/>
    <lineage>
        <taxon>Eukaryota</taxon>
        <taxon>Metazoa</taxon>
        <taxon>Ecdysozoa</taxon>
        <taxon>Arthropoda</taxon>
        <taxon>Hexapoda</taxon>
        <taxon>Insecta</taxon>
        <taxon>Pterygota</taxon>
        <taxon>Neoptera</taxon>
        <taxon>Paraneoptera</taxon>
        <taxon>Hemiptera</taxon>
        <taxon>Sternorrhyncha</taxon>
        <taxon>Aphidomorpha</taxon>
        <taxon>Aphidoidea</taxon>
        <taxon>Aphididae</taxon>
        <taxon>Macrosiphini</taxon>
        <taxon>Acyrthosiphon</taxon>
    </lineage>
</organism>
<evidence type="ECO:0000313" key="3">
    <source>
        <dbReference type="Proteomes" id="UP000007819"/>
    </source>
</evidence>
<reference evidence="3" key="1">
    <citation type="submission" date="2010-06" db="EMBL/GenBank/DDBJ databases">
        <authorList>
            <person name="Jiang H."/>
            <person name="Abraham K."/>
            <person name="Ali S."/>
            <person name="Alsbrooks S.L."/>
            <person name="Anim B.N."/>
            <person name="Anosike U.S."/>
            <person name="Attaway T."/>
            <person name="Bandaranaike D.P."/>
            <person name="Battles P.K."/>
            <person name="Bell S.N."/>
            <person name="Bell A.V."/>
            <person name="Beltran B."/>
            <person name="Bickham C."/>
            <person name="Bustamante Y."/>
            <person name="Caleb T."/>
            <person name="Canada A."/>
            <person name="Cardenas V."/>
            <person name="Carter K."/>
            <person name="Chacko J."/>
            <person name="Chandrabose M.N."/>
            <person name="Chavez D."/>
            <person name="Chavez A."/>
            <person name="Chen L."/>
            <person name="Chu H.-S."/>
            <person name="Claassen K.J."/>
            <person name="Cockrell R."/>
            <person name="Collins M."/>
            <person name="Cooper J.A."/>
            <person name="Cree A."/>
            <person name="Curry S.M."/>
            <person name="Da Y."/>
            <person name="Dao M.D."/>
            <person name="Das B."/>
            <person name="Davila M.-L."/>
            <person name="Davy-Carroll L."/>
            <person name="Denson S."/>
            <person name="Dinh H."/>
            <person name="Ebong V.E."/>
            <person name="Edwards J.R."/>
            <person name="Egan A."/>
            <person name="El-Daye J."/>
            <person name="Escobedo L."/>
            <person name="Fernandez S."/>
            <person name="Fernando P.R."/>
            <person name="Flagg N."/>
            <person name="Forbes L.D."/>
            <person name="Fowler R.G."/>
            <person name="Fu Q."/>
            <person name="Gabisi R.A."/>
            <person name="Ganer J."/>
            <person name="Garbino Pronczuk A."/>
            <person name="Garcia R.M."/>
            <person name="Garner T."/>
            <person name="Garrett T.E."/>
            <person name="Gonzalez D.A."/>
            <person name="Hamid H."/>
            <person name="Hawkins E.S."/>
            <person name="Hirani K."/>
            <person name="Hogues M.E."/>
            <person name="Hollins B."/>
            <person name="Hsiao C.-H."/>
            <person name="Jabil R."/>
            <person name="James M.L."/>
            <person name="Jhangiani S.N."/>
            <person name="Johnson B."/>
            <person name="Johnson Q."/>
            <person name="Joshi V."/>
            <person name="Kalu J.B."/>
            <person name="Kam C."/>
            <person name="Kashfia A."/>
            <person name="Keebler J."/>
            <person name="Kisamo H."/>
            <person name="Kovar C.L."/>
            <person name="Lago L.A."/>
            <person name="Lai C.-Y."/>
            <person name="Laidlaw J."/>
            <person name="Lara F."/>
            <person name="Le T.-K."/>
            <person name="Lee S.L."/>
            <person name="Legall F.H."/>
            <person name="Lemon S.J."/>
            <person name="Lewis L.R."/>
            <person name="Li B."/>
            <person name="Liu Y."/>
            <person name="Liu Y.-S."/>
            <person name="Lopez J."/>
            <person name="Lozado R.J."/>
            <person name="Lu J."/>
            <person name="Madu R.C."/>
            <person name="Maheshwari M."/>
            <person name="Maheshwari R."/>
            <person name="Malloy K."/>
            <person name="Martinez E."/>
            <person name="Mathew T."/>
            <person name="Mercado I.C."/>
            <person name="Mercado C."/>
            <person name="Meyer B."/>
            <person name="Montgomery K."/>
            <person name="Morgan M.B."/>
            <person name="Munidasa M."/>
            <person name="Nazareth L.V."/>
            <person name="Nelson J."/>
            <person name="Ng B.M."/>
            <person name="Nguyen N.B."/>
            <person name="Nguyen P.Q."/>
            <person name="Nguyen T."/>
            <person name="Obregon M."/>
            <person name="Okwuonu G.O."/>
            <person name="Onwere C.G."/>
            <person name="Orozco G."/>
            <person name="Parra A."/>
            <person name="Patel S."/>
            <person name="Patil S."/>
            <person name="Perez A."/>
            <person name="Perez Y."/>
            <person name="Pham C."/>
            <person name="Primus E.L."/>
            <person name="Pu L.-L."/>
            <person name="Puazo M."/>
            <person name="Qin X."/>
            <person name="Quiroz J.B."/>
            <person name="Reese J."/>
            <person name="Richards S."/>
            <person name="Rives C.M."/>
            <person name="Robberts R."/>
            <person name="Ruiz S.J."/>
            <person name="Ruiz M.J."/>
            <person name="Santibanez J."/>
            <person name="Schneider B.W."/>
            <person name="Sisson I."/>
            <person name="Smith M."/>
            <person name="Sodergren E."/>
            <person name="Song X.-Z."/>
            <person name="Song B.B."/>
            <person name="Summersgill H."/>
            <person name="Thelus R."/>
            <person name="Thornton R.D."/>
            <person name="Trejos Z.Y."/>
            <person name="Usmani K."/>
            <person name="Vattathil S."/>
            <person name="Villasana D."/>
            <person name="Walker D.L."/>
            <person name="Wang S."/>
            <person name="Wang K."/>
            <person name="White C.S."/>
            <person name="Williams A.C."/>
            <person name="Williamson J."/>
            <person name="Wilson K."/>
            <person name="Woghiren I.O."/>
            <person name="Woodworth J.R."/>
            <person name="Worley K.C."/>
            <person name="Wright R.A."/>
            <person name="Wu W."/>
            <person name="Young L."/>
            <person name="Zhang L."/>
            <person name="Zhang J."/>
            <person name="Zhu Y."/>
            <person name="Muzny D.M."/>
            <person name="Weinstock G."/>
            <person name="Gibbs R.A."/>
        </authorList>
    </citation>
    <scope>NUCLEOTIDE SEQUENCE [LARGE SCALE GENOMIC DNA]</scope>
    <source>
        <strain evidence="3">LSR1</strain>
    </source>
</reference>
<evidence type="ECO:0000259" key="1">
    <source>
        <dbReference type="PROSITE" id="PS50879"/>
    </source>
</evidence>
<dbReference type="Pfam" id="PF00075">
    <property type="entry name" value="RNase_H"/>
    <property type="match status" value="1"/>
</dbReference>
<keyword evidence="3" id="KW-1185">Reference proteome</keyword>
<reference evidence="2" key="2">
    <citation type="submission" date="2022-06" db="UniProtKB">
        <authorList>
            <consortium name="EnsemblMetazoa"/>
        </authorList>
    </citation>
    <scope>IDENTIFICATION</scope>
</reference>
<dbReference type="InterPro" id="IPR002156">
    <property type="entry name" value="RNaseH_domain"/>
</dbReference>
<dbReference type="InterPro" id="IPR036397">
    <property type="entry name" value="RNaseH_sf"/>
</dbReference>
<dbReference type="OrthoDB" id="6621833at2759"/>
<dbReference type="KEGG" id="api:115033843"/>
<name>A0A8R2NRZ1_ACYPI</name>
<evidence type="ECO:0000313" key="2">
    <source>
        <dbReference type="EnsemblMetazoa" id="XP_029344123.1"/>
    </source>
</evidence>
<dbReference type="GeneID" id="115033843"/>
<feature type="domain" description="RNase H type-1" evidence="1">
    <location>
        <begin position="123"/>
        <end position="253"/>
    </location>
</feature>
<dbReference type="Gene3D" id="3.30.420.10">
    <property type="entry name" value="Ribonuclease H-like superfamily/Ribonuclease H"/>
    <property type="match status" value="1"/>
</dbReference>
<dbReference type="Proteomes" id="UP000007819">
    <property type="component" value="Chromosome A1"/>
</dbReference>
<dbReference type="GO" id="GO:0003676">
    <property type="term" value="F:nucleic acid binding"/>
    <property type="evidence" value="ECO:0007669"/>
    <property type="project" value="InterPro"/>
</dbReference>
<dbReference type="AlphaFoldDB" id="A0A8R2NRZ1"/>
<dbReference type="EnsemblMetazoa" id="XM_029488263.1">
    <property type="protein sequence ID" value="XP_029344123.1"/>
    <property type="gene ID" value="LOC115033843"/>
</dbReference>
<dbReference type="GO" id="GO:0004523">
    <property type="term" value="F:RNA-DNA hybrid ribonuclease activity"/>
    <property type="evidence" value="ECO:0007669"/>
    <property type="project" value="InterPro"/>
</dbReference>
<dbReference type="SUPFAM" id="SSF53098">
    <property type="entry name" value="Ribonuclease H-like"/>
    <property type="match status" value="1"/>
</dbReference>
<protein>
    <recommendedName>
        <fullName evidence="1">RNase H type-1 domain-containing protein</fullName>
    </recommendedName>
</protein>
<dbReference type="InterPro" id="IPR012337">
    <property type="entry name" value="RNaseH-like_sf"/>
</dbReference>
<accession>A0A8R2NRZ1</accession>
<dbReference type="RefSeq" id="XP_029344123.1">
    <property type="nucleotide sequence ID" value="XM_029488263.1"/>
</dbReference>
<dbReference type="CDD" id="cd09276">
    <property type="entry name" value="Rnase_HI_RT_non_LTR"/>
    <property type="match status" value="1"/>
</dbReference>
<sequence length="397" mass="45370">MIDVPLNTGIRLAIGAFKSSPIASLRNIANEPPPDIRRTQNNILYASRTLKNENNPAIKYIDNTIKEAEDLQINIKQIVPREPQTIPPWLMQINTNIEITEYKKNNTNPNIYKNLFQGIIQKYPDRKHIYTDASKTTDSVGIAIVAENTITTYKLPPECSIYTAEALAIYNATLHIIQNKDTTPNNYLVISDSLSSITGIQNITHPSDISKLIQEKTYEASGMGMDICYMWAPGHCGIQGNEKADLEASKAASSPDTPLLNIYTYEDKKKQIKQVLDQKWLIQWINQHTKLNQIKNNIQTWKNPGLNRKEETILNRLRIGHTFITHRHLMEKNDPPICEMCGVDLTVKHIITECRKYDDMRKKYNISQQIGEALGPDTQSIRNIILYIKEIQLYNLI</sequence>